<dbReference type="Pfam" id="PF01872">
    <property type="entry name" value="RibD_C"/>
    <property type="match status" value="1"/>
</dbReference>
<dbReference type="InterPro" id="IPR050765">
    <property type="entry name" value="Riboflavin_Biosynth_HTPR"/>
</dbReference>
<dbReference type="UniPathway" id="UPA00275">
    <property type="reaction ID" value="UER00401"/>
</dbReference>
<organism evidence="13 14">
    <name type="scientific">Candidatus Entotheonella gemina</name>
    <dbReference type="NCBI Taxonomy" id="1429439"/>
    <lineage>
        <taxon>Bacteria</taxon>
        <taxon>Pseudomonadati</taxon>
        <taxon>Nitrospinota/Tectimicrobiota group</taxon>
        <taxon>Candidatus Tectimicrobiota</taxon>
        <taxon>Candidatus Entotheonellia</taxon>
        <taxon>Candidatus Entotheonellales</taxon>
        <taxon>Candidatus Entotheonellaceae</taxon>
        <taxon>Candidatus Entotheonella</taxon>
    </lineage>
</organism>
<dbReference type="InterPro" id="IPR002734">
    <property type="entry name" value="RibDG_C"/>
</dbReference>
<dbReference type="InterPro" id="IPR002125">
    <property type="entry name" value="CMP_dCMP_dom"/>
</dbReference>
<evidence type="ECO:0000256" key="8">
    <source>
        <dbReference type="ARBA" id="ARBA00019930"/>
    </source>
</evidence>
<comment type="pathway">
    <text evidence="3">Cofactor biosynthesis; riboflavin biosynthesis; 5-amino-6-(D-ribitylamino)uracil from GTP: step 3/4.</text>
</comment>
<reference evidence="13 14" key="1">
    <citation type="journal article" date="2014" name="Nature">
        <title>An environmental bacterial taxon with a large and distinct metabolic repertoire.</title>
        <authorList>
            <person name="Wilson M.C."/>
            <person name="Mori T."/>
            <person name="Ruckert C."/>
            <person name="Uria A.R."/>
            <person name="Helf M.J."/>
            <person name="Takada K."/>
            <person name="Gernert C."/>
            <person name="Steffens U.A."/>
            <person name="Heycke N."/>
            <person name="Schmitt S."/>
            <person name="Rinke C."/>
            <person name="Helfrich E.J."/>
            <person name="Brachmann A.O."/>
            <person name="Gurgui C."/>
            <person name="Wakimoto T."/>
            <person name="Kracht M."/>
            <person name="Crusemann M."/>
            <person name="Hentschel U."/>
            <person name="Abe I."/>
            <person name="Matsunaga S."/>
            <person name="Kalinowski J."/>
            <person name="Takeyama H."/>
            <person name="Piel J."/>
        </authorList>
    </citation>
    <scope>NUCLEOTIDE SEQUENCE [LARGE SCALE GENOMIC DNA]</scope>
    <source>
        <strain evidence="14">TSY2</strain>
    </source>
</reference>
<evidence type="ECO:0000256" key="10">
    <source>
        <dbReference type="ARBA" id="ARBA00023002"/>
    </source>
</evidence>
<dbReference type="PANTHER" id="PTHR38011:SF7">
    <property type="entry name" value="2,5-DIAMINO-6-RIBOSYLAMINO-4(3H)-PYRIMIDINONE 5'-PHOSPHATE REDUCTASE"/>
    <property type="match status" value="1"/>
</dbReference>
<dbReference type="Proteomes" id="UP000019140">
    <property type="component" value="Unassembled WGS sequence"/>
</dbReference>
<keyword evidence="9" id="KW-0521">NADP</keyword>
<proteinExistence type="inferred from homology"/>
<evidence type="ECO:0000256" key="5">
    <source>
        <dbReference type="ARBA" id="ARBA00007417"/>
    </source>
</evidence>
<dbReference type="GO" id="GO:0008703">
    <property type="term" value="F:5-amino-6-(5-phosphoribosylamino)uracil reductase activity"/>
    <property type="evidence" value="ECO:0007669"/>
    <property type="project" value="UniProtKB-EC"/>
</dbReference>
<feature type="domain" description="CMP/dCMP-type deaminase" evidence="12">
    <location>
        <begin position="1"/>
        <end position="71"/>
    </location>
</feature>
<evidence type="ECO:0000256" key="7">
    <source>
        <dbReference type="ARBA" id="ARBA00013173"/>
    </source>
</evidence>
<comment type="pathway">
    <text evidence="2">Cofactor biosynthesis; riboflavin biosynthesis; 5-amino-6-(D-ribitylamino)uracil from GTP: step 2/4.</text>
</comment>
<feature type="non-terminal residue" evidence="13">
    <location>
        <position position="1"/>
    </location>
</feature>
<name>W4L381_9BACT</name>
<dbReference type="NCBIfam" id="TIGR00227">
    <property type="entry name" value="ribD_Cterm"/>
    <property type="match status" value="1"/>
</dbReference>
<keyword evidence="11" id="KW-0511">Multifunctional enzyme</keyword>
<dbReference type="GO" id="GO:0009231">
    <property type="term" value="P:riboflavin biosynthetic process"/>
    <property type="evidence" value="ECO:0007669"/>
    <property type="project" value="UniProtKB-UniPathway"/>
</dbReference>
<dbReference type="InterPro" id="IPR016193">
    <property type="entry name" value="Cytidine_deaminase-like"/>
</dbReference>
<dbReference type="GO" id="GO:0050661">
    <property type="term" value="F:NADP binding"/>
    <property type="evidence" value="ECO:0007669"/>
    <property type="project" value="InterPro"/>
</dbReference>
<keyword evidence="14" id="KW-1185">Reference proteome</keyword>
<dbReference type="AlphaFoldDB" id="W4L381"/>
<feature type="non-terminal residue" evidence="13">
    <location>
        <position position="295"/>
    </location>
</feature>
<dbReference type="NCBIfam" id="TIGR00326">
    <property type="entry name" value="eubact_ribD"/>
    <property type="match status" value="1"/>
</dbReference>
<dbReference type="SUPFAM" id="SSF53597">
    <property type="entry name" value="Dihydrofolate reductase-like"/>
    <property type="match status" value="1"/>
</dbReference>
<accession>W4L381</accession>
<dbReference type="EMBL" id="AZHX01002863">
    <property type="protein sequence ID" value="ETW92563.1"/>
    <property type="molecule type" value="Genomic_DNA"/>
</dbReference>
<evidence type="ECO:0000256" key="9">
    <source>
        <dbReference type="ARBA" id="ARBA00022857"/>
    </source>
</evidence>
<dbReference type="SUPFAM" id="SSF53927">
    <property type="entry name" value="Cytidine deaminase-like"/>
    <property type="match status" value="1"/>
</dbReference>
<dbReference type="EC" id="3.5.4.26" evidence="6"/>
<comment type="similarity">
    <text evidence="5">In the C-terminal section; belongs to the HTP reductase family.</text>
</comment>
<dbReference type="PANTHER" id="PTHR38011">
    <property type="entry name" value="DIHYDROFOLATE REDUCTASE FAMILY PROTEIN (AFU_ORTHOLOGUE AFUA_8G06820)"/>
    <property type="match status" value="1"/>
</dbReference>
<dbReference type="GO" id="GO:0008835">
    <property type="term" value="F:diaminohydroxyphosphoribosylaminopyrimidine deaminase activity"/>
    <property type="evidence" value="ECO:0007669"/>
    <property type="project" value="UniProtKB-EC"/>
</dbReference>
<sequence>ANALRAAGDEARGATLYVTLEPCCHTGKTPPCADAVLQAGVGRVVMALRDPNPKVAGGGLARLRAAGIEVTLGICEAEARRLNEPFLHYIQTQQPFVTLKCAVTLDGKIATRTGASRWITGGLAREQVHRMRHAADALLVGCGTALQDDPQLTTRLPGGGGVNPLRIVVDSRLRLPVSSQLAAVTSDCHTLVATSERAPVEKQRQLEDRGVEILRLPSYADGRVDIEALLTALGARGVADLLVEGGATLSATLLQRRLVDKVTVFVAPKMIGGDGISVVAAFGVEAMADALQFYG</sequence>
<dbReference type="PROSITE" id="PS51747">
    <property type="entry name" value="CYT_DCMP_DEAMINASES_2"/>
    <property type="match status" value="1"/>
</dbReference>
<evidence type="ECO:0000256" key="4">
    <source>
        <dbReference type="ARBA" id="ARBA00005259"/>
    </source>
</evidence>
<dbReference type="Pfam" id="PF00383">
    <property type="entry name" value="dCMP_cyt_deam_1"/>
    <property type="match status" value="1"/>
</dbReference>
<dbReference type="EC" id="1.1.1.193" evidence="7"/>
<evidence type="ECO:0000256" key="2">
    <source>
        <dbReference type="ARBA" id="ARBA00004882"/>
    </source>
</evidence>
<dbReference type="Gene3D" id="3.40.430.10">
    <property type="entry name" value="Dihydrofolate Reductase, subunit A"/>
    <property type="match status" value="1"/>
</dbReference>
<gene>
    <name evidence="13" type="ORF">ETSY2_53145</name>
</gene>
<evidence type="ECO:0000256" key="11">
    <source>
        <dbReference type="ARBA" id="ARBA00023268"/>
    </source>
</evidence>
<keyword evidence="10" id="KW-0560">Oxidoreductase</keyword>
<comment type="caution">
    <text evidence="13">The sequence shown here is derived from an EMBL/GenBank/DDBJ whole genome shotgun (WGS) entry which is preliminary data.</text>
</comment>
<evidence type="ECO:0000256" key="3">
    <source>
        <dbReference type="ARBA" id="ARBA00004910"/>
    </source>
</evidence>
<evidence type="ECO:0000256" key="1">
    <source>
        <dbReference type="ARBA" id="ARBA00002151"/>
    </source>
</evidence>
<comment type="function">
    <text evidence="1">Converts 2,5-diamino-6-(ribosylamino)-4(3h)-pyrimidinone 5'-phosphate into 5-amino-6-(ribosylamino)-2,4(1h,3h)-pyrimidinedione 5'-phosphate.</text>
</comment>
<protein>
    <recommendedName>
        <fullName evidence="8">Riboflavin biosynthesis protein RibD</fullName>
        <ecNumber evidence="7">1.1.1.193</ecNumber>
        <ecNumber evidence="6">3.5.4.26</ecNumber>
    </recommendedName>
</protein>
<evidence type="ECO:0000313" key="14">
    <source>
        <dbReference type="Proteomes" id="UP000019140"/>
    </source>
</evidence>
<dbReference type="InterPro" id="IPR011549">
    <property type="entry name" value="RibD_C"/>
</dbReference>
<dbReference type="Gene3D" id="3.40.140.10">
    <property type="entry name" value="Cytidine Deaminase, domain 2"/>
    <property type="match status" value="1"/>
</dbReference>
<evidence type="ECO:0000259" key="12">
    <source>
        <dbReference type="PROSITE" id="PS51747"/>
    </source>
</evidence>
<dbReference type="InterPro" id="IPR004794">
    <property type="entry name" value="Eubact_RibD"/>
</dbReference>
<evidence type="ECO:0000256" key="6">
    <source>
        <dbReference type="ARBA" id="ARBA00012766"/>
    </source>
</evidence>
<evidence type="ECO:0000313" key="13">
    <source>
        <dbReference type="EMBL" id="ETW92563.1"/>
    </source>
</evidence>
<dbReference type="InterPro" id="IPR024072">
    <property type="entry name" value="DHFR-like_dom_sf"/>
</dbReference>
<comment type="similarity">
    <text evidence="4">In the N-terminal section; belongs to the cytidine and deoxycytidylate deaminase family.</text>
</comment>